<protein>
    <recommendedName>
        <fullName evidence="4">Putative glucose-6-phosphate 1-epimerase</fullName>
        <ecNumber evidence="4">5.1.3.15</ecNumber>
    </recommendedName>
</protein>
<organism evidence="6 7">
    <name type="scientific">Solilutibacter oculi</name>
    <dbReference type="NCBI Taxonomy" id="2698682"/>
    <lineage>
        <taxon>Bacteria</taxon>
        <taxon>Pseudomonadati</taxon>
        <taxon>Pseudomonadota</taxon>
        <taxon>Gammaproteobacteria</taxon>
        <taxon>Lysobacterales</taxon>
        <taxon>Lysobacteraceae</taxon>
        <taxon>Solilutibacter</taxon>
    </lineage>
</organism>
<dbReference type="PANTHER" id="PTHR11122:SF13">
    <property type="entry name" value="GLUCOSE-6-PHOSPHATE 1-EPIMERASE"/>
    <property type="match status" value="1"/>
</dbReference>
<feature type="active site" evidence="5">
    <location>
        <position position="239"/>
    </location>
</feature>
<reference evidence="7" key="1">
    <citation type="submission" date="2018-05" db="EMBL/GenBank/DDBJ databases">
        <title>Luteimonas pekinense sp. nov., isolated from human Meibomian gland secretions, Beijing, China.</title>
        <authorList>
            <person name="Wen T."/>
            <person name="Bai H."/>
            <person name="Lv H."/>
        </authorList>
    </citation>
    <scope>NUCLEOTIDE SEQUENCE [LARGE SCALE GENOMIC DNA]</scope>
    <source>
        <strain evidence="7">83-4</strain>
    </source>
</reference>
<keyword evidence="7" id="KW-1185">Reference proteome</keyword>
<dbReference type="EMBL" id="CP029556">
    <property type="protein sequence ID" value="AXA84701.1"/>
    <property type="molecule type" value="Genomic_DNA"/>
</dbReference>
<dbReference type="InterPro" id="IPR025532">
    <property type="entry name" value="G6P_1-epimerase"/>
</dbReference>
<name>A0A344J6P1_9GAMM</name>
<dbReference type="PIRSF" id="PIRSF016020">
    <property type="entry name" value="PHexose_mutarotase"/>
    <property type="match status" value="1"/>
</dbReference>
<comment type="catalytic activity">
    <reaction evidence="1">
        <text>alpha-D-glucose 6-phosphate = beta-D-glucose 6-phosphate</text>
        <dbReference type="Rhea" id="RHEA:16249"/>
        <dbReference type="ChEBI" id="CHEBI:58225"/>
        <dbReference type="ChEBI" id="CHEBI:58247"/>
        <dbReference type="EC" id="5.1.3.15"/>
    </reaction>
</comment>
<evidence type="ECO:0000256" key="4">
    <source>
        <dbReference type="PIRNR" id="PIRNR016020"/>
    </source>
</evidence>
<dbReference type="KEGG" id="lue:DCD74_08385"/>
<dbReference type="PANTHER" id="PTHR11122">
    <property type="entry name" value="APOSPORY-ASSOCIATED PROTEIN C-RELATED"/>
    <property type="match status" value="1"/>
</dbReference>
<accession>A0A344J6P1</accession>
<evidence type="ECO:0000313" key="7">
    <source>
        <dbReference type="Proteomes" id="UP000251842"/>
    </source>
</evidence>
<dbReference type="Pfam" id="PF01263">
    <property type="entry name" value="Aldose_epim"/>
    <property type="match status" value="1"/>
</dbReference>
<dbReference type="EC" id="5.1.3.15" evidence="4"/>
<feature type="active site" evidence="5">
    <location>
        <position position="137"/>
    </location>
</feature>
<keyword evidence="3 4" id="KW-0413">Isomerase</keyword>
<dbReference type="SUPFAM" id="SSF74650">
    <property type="entry name" value="Galactose mutarotase-like"/>
    <property type="match status" value="1"/>
</dbReference>
<dbReference type="GO" id="GO:0005737">
    <property type="term" value="C:cytoplasm"/>
    <property type="evidence" value="ECO:0007669"/>
    <property type="project" value="TreeGrafter"/>
</dbReference>
<dbReference type="Proteomes" id="UP000251842">
    <property type="component" value="Chromosome"/>
</dbReference>
<dbReference type="GO" id="GO:0047938">
    <property type="term" value="F:glucose-6-phosphate 1-epimerase activity"/>
    <property type="evidence" value="ECO:0007669"/>
    <property type="project" value="UniProtKB-UniRule"/>
</dbReference>
<dbReference type="GO" id="GO:0030246">
    <property type="term" value="F:carbohydrate binding"/>
    <property type="evidence" value="ECO:0007669"/>
    <property type="project" value="UniProtKB-UniRule"/>
</dbReference>
<dbReference type="InterPro" id="IPR014718">
    <property type="entry name" value="GH-type_carb-bd"/>
</dbReference>
<dbReference type="InterPro" id="IPR011013">
    <property type="entry name" value="Gal_mutarotase_sf_dom"/>
</dbReference>
<gene>
    <name evidence="6" type="ORF">DCD74_08385</name>
</gene>
<dbReference type="RefSeq" id="WP_112926914.1">
    <property type="nucleotide sequence ID" value="NZ_CP029556.1"/>
</dbReference>
<dbReference type="InterPro" id="IPR008183">
    <property type="entry name" value="Aldose_1/G6P_1-epimerase"/>
</dbReference>
<evidence type="ECO:0000256" key="5">
    <source>
        <dbReference type="PIRSR" id="PIRSR016020-1"/>
    </source>
</evidence>
<comment type="similarity">
    <text evidence="2 4">Belongs to the glucose-6-phosphate 1-epimerase family.</text>
</comment>
<dbReference type="OrthoDB" id="9772911at2"/>
<evidence type="ECO:0000313" key="6">
    <source>
        <dbReference type="EMBL" id="AXA84701.1"/>
    </source>
</evidence>
<dbReference type="GO" id="GO:0005975">
    <property type="term" value="P:carbohydrate metabolic process"/>
    <property type="evidence" value="ECO:0007669"/>
    <property type="project" value="InterPro"/>
</dbReference>
<dbReference type="Gene3D" id="2.70.98.10">
    <property type="match status" value="1"/>
</dbReference>
<evidence type="ECO:0000256" key="3">
    <source>
        <dbReference type="ARBA" id="ARBA00023235"/>
    </source>
</evidence>
<dbReference type="AlphaFoldDB" id="A0A344J6P1"/>
<evidence type="ECO:0000256" key="2">
    <source>
        <dbReference type="ARBA" id="ARBA00005866"/>
    </source>
</evidence>
<proteinExistence type="inferred from homology"/>
<evidence type="ECO:0000256" key="1">
    <source>
        <dbReference type="ARBA" id="ARBA00001096"/>
    </source>
</evidence>
<sequence length="291" mass="31672">MGVIELVSPDGCSRAAVSAFGARVLSWHCRGRERIFVPEALAADERAAPHGGIPVLHPQFGFFGPGRKHGLVRDNVWMHDGGDAHSASFRIVLGRAASDEPAHDVSLRVVLSDVALEVQLAVVNREDAASEFTCGLHTYLRVDDIAQATLAGLESTAYIDALAGLAETPAEATPLHSPTNVDRVYVKAPARLHIDDGHERLAIAQSGFGDTVVWNPGAEIARCFNDLNGEEWRRFLCVEAAQIKPPVVLAPGATWRGSQRLEVCGDDSLPVEQREDLLSRHFRRVRHPHVE</sequence>